<gene>
    <name evidence="9" type="ORF">EAI_15505</name>
</gene>
<keyword evidence="6" id="KW-0675">Receptor</keyword>
<organism evidence="10">
    <name type="scientific">Harpegnathos saltator</name>
    <name type="common">Jerdon's jumping ant</name>
    <dbReference type="NCBI Taxonomy" id="610380"/>
    <lineage>
        <taxon>Eukaryota</taxon>
        <taxon>Metazoa</taxon>
        <taxon>Ecdysozoa</taxon>
        <taxon>Arthropoda</taxon>
        <taxon>Hexapoda</taxon>
        <taxon>Insecta</taxon>
        <taxon>Pterygota</taxon>
        <taxon>Neoptera</taxon>
        <taxon>Endopterygota</taxon>
        <taxon>Hymenoptera</taxon>
        <taxon>Apocrita</taxon>
        <taxon>Aculeata</taxon>
        <taxon>Formicoidea</taxon>
        <taxon>Formicidae</taxon>
        <taxon>Ponerinae</taxon>
        <taxon>Ponerini</taxon>
        <taxon>Harpegnathos</taxon>
    </lineage>
</organism>
<dbReference type="PhylomeDB" id="E2BIP5"/>
<comment type="subcellular location">
    <subcellularLocation>
        <location evidence="1">Cell membrane</location>
        <topology evidence="1">Multi-pass membrane protein</topology>
    </subcellularLocation>
</comment>
<dbReference type="FunCoup" id="E2BIP5">
    <property type="interactions" value="2"/>
</dbReference>
<evidence type="ECO:0000256" key="6">
    <source>
        <dbReference type="ARBA" id="ARBA00023170"/>
    </source>
</evidence>
<dbReference type="InParanoid" id="E2BIP5"/>
<evidence type="ECO:0000256" key="2">
    <source>
        <dbReference type="ARBA" id="ARBA00022475"/>
    </source>
</evidence>
<evidence type="ECO:0000313" key="10">
    <source>
        <dbReference type="Proteomes" id="UP000008237"/>
    </source>
</evidence>
<keyword evidence="3 8" id="KW-0812">Transmembrane</keyword>
<feature type="transmembrane region" description="Helical" evidence="8">
    <location>
        <begin position="359"/>
        <end position="377"/>
    </location>
</feature>
<evidence type="ECO:0000256" key="3">
    <source>
        <dbReference type="ARBA" id="ARBA00022692"/>
    </source>
</evidence>
<keyword evidence="2" id="KW-1003">Cell membrane</keyword>
<feature type="transmembrane region" description="Helical" evidence="8">
    <location>
        <begin position="414"/>
        <end position="431"/>
    </location>
</feature>
<evidence type="ECO:0000256" key="5">
    <source>
        <dbReference type="ARBA" id="ARBA00023136"/>
    </source>
</evidence>
<protein>
    <recommendedName>
        <fullName evidence="11">Ionotropic glutamate receptor C-terminal domain-containing protein</fullName>
    </recommendedName>
</protein>
<evidence type="ECO:0008006" key="11">
    <source>
        <dbReference type="Google" id="ProtNLM"/>
    </source>
</evidence>
<evidence type="ECO:0000256" key="8">
    <source>
        <dbReference type="SAM" id="Phobius"/>
    </source>
</evidence>
<reference evidence="9 10" key="1">
    <citation type="journal article" date="2010" name="Science">
        <title>Genomic comparison of the ants Camponotus floridanus and Harpegnathos saltator.</title>
        <authorList>
            <person name="Bonasio R."/>
            <person name="Zhang G."/>
            <person name="Ye C."/>
            <person name="Mutti N.S."/>
            <person name="Fang X."/>
            <person name="Qin N."/>
            <person name="Donahue G."/>
            <person name="Yang P."/>
            <person name="Li Q."/>
            <person name="Li C."/>
            <person name="Zhang P."/>
            <person name="Huang Z."/>
            <person name="Berger S.L."/>
            <person name="Reinberg D."/>
            <person name="Wang J."/>
            <person name="Liebig J."/>
        </authorList>
    </citation>
    <scope>NUCLEOTIDE SEQUENCE [LARGE SCALE GENOMIC DNA]</scope>
    <source>
        <strain evidence="9 10">R22 G/1</strain>
    </source>
</reference>
<name>E2BIP5_HARSA</name>
<dbReference type="Proteomes" id="UP000008237">
    <property type="component" value="Unassembled WGS sequence"/>
</dbReference>
<evidence type="ECO:0000313" key="9">
    <source>
        <dbReference type="EMBL" id="EFN84439.1"/>
    </source>
</evidence>
<dbReference type="InterPro" id="IPR052192">
    <property type="entry name" value="Insect_Ionotropic_Sensory_Rcpt"/>
</dbReference>
<evidence type="ECO:0000256" key="1">
    <source>
        <dbReference type="ARBA" id="ARBA00004651"/>
    </source>
</evidence>
<sequence length="634" mass="72135">MDDTRPSCFGCYRETGGYTRGFLLVALISAVSIVQPQRMFDRSIIFKELVERRQQERDEFSRFIPCTKAFIDEYFDHPGYVSLVLPNEPRDIPDFAEPLISELRGRSMIYTLNVGMINVIEMYEDDLNGIILTKNASALGEKDICLANYCKHDCDFVIALTEPFVDEANFLADADELIRRLCLRSIFELAILAMVGDSAVIAGSRSRTDDGLYTPADAAILARCEQRDTIRWQRLADQRTKSSSRENVVNVAMLRNYPYAIPVGVGTDCLRFDGIEGMMVEEIARSLKIQLNRKVVKWRNVTVIEDELQWRLYDTMSSDLMFGGFLWSYSPKIEYTSSYGMVHIVWLVPIHMNVSLRGLILPFTANVWYAIICVLIIGGLVKHLFIRDTSFLDIAALLFGVATNRQPIEISSRIQFIAWALFGFFITQLYLGSLADQLMNASAAQIETIDELMESGLDLGGTKLLANLLSTPDKNDDDSENVRRIIQENFIIFDQRTYIRRVQDIITGRNNSLALLVMLNLTNIYNVEDVGHGHIVKETMGTYPLALATWRSFPYLKDINLKILLFLETGFVRFWAKLVSFDVDYYEEDNEMDDNSNLDIKDITPAFLLLIIGYLGGCLLLIAEILFYPSPVLL</sequence>
<keyword evidence="5 8" id="KW-0472">Membrane</keyword>
<evidence type="ECO:0000256" key="7">
    <source>
        <dbReference type="ARBA" id="ARBA00023180"/>
    </source>
</evidence>
<dbReference type="OrthoDB" id="6506757at2759"/>
<dbReference type="GO" id="GO:0005886">
    <property type="term" value="C:plasma membrane"/>
    <property type="evidence" value="ECO:0007669"/>
    <property type="project" value="UniProtKB-SubCell"/>
</dbReference>
<dbReference type="EMBL" id="GL448520">
    <property type="protein sequence ID" value="EFN84439.1"/>
    <property type="molecule type" value="Genomic_DNA"/>
</dbReference>
<dbReference type="Gene3D" id="1.10.287.70">
    <property type="match status" value="1"/>
</dbReference>
<dbReference type="AlphaFoldDB" id="E2BIP5"/>
<keyword evidence="4 8" id="KW-1133">Transmembrane helix</keyword>
<dbReference type="OMA" id="QFISWTL"/>
<accession>E2BIP5</accession>
<keyword evidence="7" id="KW-0325">Glycoprotein</keyword>
<proteinExistence type="predicted"/>
<feature type="transmembrane region" description="Helical" evidence="8">
    <location>
        <begin position="606"/>
        <end position="628"/>
    </location>
</feature>
<keyword evidence="10" id="KW-1185">Reference proteome</keyword>
<dbReference type="PANTHER" id="PTHR42643">
    <property type="entry name" value="IONOTROPIC RECEPTOR 20A-RELATED"/>
    <property type="match status" value="1"/>
</dbReference>
<dbReference type="PANTHER" id="PTHR42643:SF24">
    <property type="entry name" value="IONOTROPIC RECEPTOR 60A"/>
    <property type="match status" value="1"/>
</dbReference>
<evidence type="ECO:0000256" key="4">
    <source>
        <dbReference type="ARBA" id="ARBA00022989"/>
    </source>
</evidence>